<evidence type="ECO:0000313" key="3">
    <source>
        <dbReference type="Proteomes" id="UP000054558"/>
    </source>
</evidence>
<keyword evidence="3" id="KW-1185">Reference proteome</keyword>
<proteinExistence type="predicted"/>
<sequence length="358" mass="38302">MSSTGSTRKAIDALQMGSLLEEPFPLRRPLESAFSLGRTISTSTEGMDIEFDAVLLDVASYSEAPLVRFQERGPVADKGEVMEWLEAAVFGEDEDFGALLVEPLRARVALGPIYDEIFGNAESGGGLPAMGSPANGVSSEGQVRAENELSGGHFHNAAESLLSREGFAVSSWAREEVSIADADALETILDVIQNVLEETAETADELGVTRGPVTRRGPPSAGDSWAAVVGTLENRAPILGSRKAPQAVQGHPRGGPVLDLVLMDAQPGKGFQRKKAGRQGPAIEAFQEWGPVKEERNPRLRAGKWKSHARRKGSPPPRRMGNFGTGKFCSICSPALSNRLHKKVDARRECKAGDLIPG</sequence>
<accession>A0A0U9HJN7</accession>
<feature type="compositionally biased region" description="Basic residues" evidence="1">
    <location>
        <begin position="301"/>
        <end position="313"/>
    </location>
</feature>
<name>A0A0U9HJN7_KLENI</name>
<protein>
    <submittedName>
        <fullName evidence="2">Uncharacterized protein</fullName>
    </submittedName>
</protein>
<reference evidence="2 3" key="1">
    <citation type="journal article" date="2014" name="Nat. Commun.">
        <title>Klebsormidium flaccidum genome reveals primary factors for plant terrestrial adaptation.</title>
        <authorList>
            <person name="Hori K."/>
            <person name="Maruyama F."/>
            <person name="Fujisawa T."/>
            <person name="Togashi T."/>
            <person name="Yamamoto N."/>
            <person name="Seo M."/>
            <person name="Sato S."/>
            <person name="Yamada T."/>
            <person name="Mori H."/>
            <person name="Tajima N."/>
            <person name="Moriyama T."/>
            <person name="Ikeuchi M."/>
            <person name="Watanabe M."/>
            <person name="Wada H."/>
            <person name="Kobayashi K."/>
            <person name="Saito M."/>
            <person name="Masuda T."/>
            <person name="Sasaki-Sekimoto Y."/>
            <person name="Mashiguchi K."/>
            <person name="Awai K."/>
            <person name="Shimojima M."/>
            <person name="Masuda S."/>
            <person name="Iwai M."/>
            <person name="Nobusawa T."/>
            <person name="Narise T."/>
            <person name="Kondo S."/>
            <person name="Saito H."/>
            <person name="Sato R."/>
            <person name="Murakawa M."/>
            <person name="Ihara Y."/>
            <person name="Oshima-Yamada Y."/>
            <person name="Ohtaka K."/>
            <person name="Satoh M."/>
            <person name="Sonobe K."/>
            <person name="Ishii M."/>
            <person name="Ohtani R."/>
            <person name="Kanamori-Sato M."/>
            <person name="Honoki R."/>
            <person name="Miyazaki D."/>
            <person name="Mochizuki H."/>
            <person name="Umetsu J."/>
            <person name="Higashi K."/>
            <person name="Shibata D."/>
            <person name="Kamiya Y."/>
            <person name="Sato N."/>
            <person name="Nakamura Y."/>
            <person name="Tabata S."/>
            <person name="Ida S."/>
            <person name="Kurokawa K."/>
            <person name="Ohta H."/>
        </authorList>
    </citation>
    <scope>NUCLEOTIDE SEQUENCE [LARGE SCALE GENOMIC DNA]</scope>
    <source>
        <strain evidence="2 3">NIES-2285</strain>
    </source>
</reference>
<organism evidence="2 3">
    <name type="scientific">Klebsormidium nitens</name>
    <name type="common">Green alga</name>
    <name type="synonym">Ulothrix nitens</name>
    <dbReference type="NCBI Taxonomy" id="105231"/>
    <lineage>
        <taxon>Eukaryota</taxon>
        <taxon>Viridiplantae</taxon>
        <taxon>Streptophyta</taxon>
        <taxon>Klebsormidiophyceae</taxon>
        <taxon>Klebsormidiales</taxon>
        <taxon>Klebsormidiaceae</taxon>
        <taxon>Klebsormidium</taxon>
    </lineage>
</organism>
<evidence type="ECO:0000256" key="1">
    <source>
        <dbReference type="SAM" id="MobiDB-lite"/>
    </source>
</evidence>
<gene>
    <name evidence="2" type="ORF">KFL_001410030</name>
</gene>
<dbReference type="EMBL" id="DF237090">
    <property type="protein sequence ID" value="GAQ83245.1"/>
    <property type="molecule type" value="Genomic_DNA"/>
</dbReference>
<dbReference type="Proteomes" id="UP000054558">
    <property type="component" value="Unassembled WGS sequence"/>
</dbReference>
<feature type="region of interest" description="Disordered" evidence="1">
    <location>
        <begin position="301"/>
        <end position="324"/>
    </location>
</feature>
<evidence type="ECO:0000313" key="2">
    <source>
        <dbReference type="EMBL" id="GAQ83245.1"/>
    </source>
</evidence>
<dbReference type="AlphaFoldDB" id="A0A0U9HJN7"/>